<evidence type="ECO:0000256" key="3">
    <source>
        <dbReference type="ARBA" id="ARBA00022692"/>
    </source>
</evidence>
<name>A0A9W3AKN3_BIOGL</name>
<dbReference type="InterPro" id="IPR029021">
    <property type="entry name" value="Prot-tyrosine_phosphatase-like"/>
</dbReference>
<dbReference type="EC" id="3.1.3.48" evidence="2"/>
<keyword evidence="4 13" id="KW-0732">Signal</keyword>
<feature type="region of interest" description="Disordered" evidence="11">
    <location>
        <begin position="200"/>
        <end position="219"/>
    </location>
</feature>
<protein>
    <recommendedName>
        <fullName evidence="2">protein-tyrosine-phosphatase</fullName>
        <ecNumber evidence="2">3.1.3.48</ecNumber>
    </recommendedName>
</protein>
<evidence type="ECO:0000256" key="12">
    <source>
        <dbReference type="SAM" id="Phobius"/>
    </source>
</evidence>
<dbReference type="InterPro" id="IPR036116">
    <property type="entry name" value="FN3_sf"/>
</dbReference>
<keyword evidence="9" id="KW-0325">Glycoprotein</keyword>
<feature type="domain" description="Tyrosine specific protein phosphatases" evidence="15">
    <location>
        <begin position="1820"/>
        <end position="1894"/>
    </location>
</feature>
<dbReference type="Pfam" id="PF00102">
    <property type="entry name" value="Y_phosphatase"/>
    <property type="match status" value="1"/>
</dbReference>
<evidence type="ECO:0000313" key="19">
    <source>
        <dbReference type="RefSeq" id="XP_055887679.1"/>
    </source>
</evidence>
<dbReference type="PROSITE" id="PS50056">
    <property type="entry name" value="TYR_PHOSPHATASE_2"/>
    <property type="match status" value="1"/>
</dbReference>
<keyword evidence="7 12" id="KW-1133">Transmembrane helix</keyword>
<keyword evidence="8 12" id="KW-0472">Membrane</keyword>
<accession>A0A9W3AKN3</accession>
<gene>
    <name evidence="18 19" type="primary">LOC106057486</name>
</gene>
<evidence type="ECO:0000256" key="7">
    <source>
        <dbReference type="ARBA" id="ARBA00022989"/>
    </source>
</evidence>
<keyword evidence="6" id="KW-0904">Protein phosphatase</keyword>
<comment type="subcellular location">
    <subcellularLocation>
        <location evidence="1">Membrane</location>
        <topology evidence="1">Single-pass type I membrane protein</topology>
    </subcellularLocation>
</comment>
<feature type="domain" description="Fibronectin type-III" evidence="16">
    <location>
        <begin position="747"/>
        <end position="846"/>
    </location>
</feature>
<dbReference type="SUPFAM" id="SSF49265">
    <property type="entry name" value="Fibronectin type III"/>
    <property type="match status" value="7"/>
</dbReference>
<dbReference type="GeneID" id="106057486"/>
<feature type="chain" id="PRO_5044702843" description="protein-tyrosine-phosphatase" evidence="13">
    <location>
        <begin position="28"/>
        <end position="1954"/>
    </location>
</feature>
<dbReference type="Proteomes" id="UP001165740">
    <property type="component" value="Chromosome 6"/>
</dbReference>
<dbReference type="PROSITE" id="PS51257">
    <property type="entry name" value="PROKAR_LIPOPROTEIN"/>
    <property type="match status" value="1"/>
</dbReference>
<dbReference type="PROSITE" id="PS50055">
    <property type="entry name" value="TYR_PHOSPHATASE_PTP"/>
    <property type="match status" value="1"/>
</dbReference>
<evidence type="ECO:0000313" key="18">
    <source>
        <dbReference type="RefSeq" id="XP_055887678.1"/>
    </source>
</evidence>
<feature type="transmembrane region" description="Helical" evidence="12">
    <location>
        <begin position="1574"/>
        <end position="1596"/>
    </location>
</feature>
<dbReference type="InterPro" id="IPR000387">
    <property type="entry name" value="Tyr_Pase_dom"/>
</dbReference>
<dbReference type="RefSeq" id="XP_055887678.1">
    <property type="nucleotide sequence ID" value="XM_056031703.1"/>
</dbReference>
<dbReference type="OrthoDB" id="6277409at2759"/>
<feature type="domain" description="Fibronectin type-III" evidence="16">
    <location>
        <begin position="299"/>
        <end position="395"/>
    </location>
</feature>
<dbReference type="Gene3D" id="3.90.190.10">
    <property type="entry name" value="Protein tyrosine phosphatase superfamily"/>
    <property type="match status" value="1"/>
</dbReference>
<evidence type="ECO:0000256" key="1">
    <source>
        <dbReference type="ARBA" id="ARBA00004479"/>
    </source>
</evidence>
<dbReference type="SMART" id="SM00404">
    <property type="entry name" value="PTPc_motif"/>
    <property type="match status" value="1"/>
</dbReference>
<evidence type="ECO:0000256" key="9">
    <source>
        <dbReference type="ARBA" id="ARBA00023180"/>
    </source>
</evidence>
<dbReference type="PANTHER" id="PTHR46957:SF3">
    <property type="entry name" value="CYTOKINE RECEPTOR"/>
    <property type="match status" value="1"/>
</dbReference>
<dbReference type="CDD" id="cd00063">
    <property type="entry name" value="FN3"/>
    <property type="match status" value="8"/>
</dbReference>
<proteinExistence type="predicted"/>
<dbReference type="InterPro" id="IPR000242">
    <property type="entry name" value="PTP_cat"/>
</dbReference>
<evidence type="ECO:0000259" key="14">
    <source>
        <dbReference type="PROSITE" id="PS50055"/>
    </source>
</evidence>
<dbReference type="RefSeq" id="XP_055887679.1">
    <property type="nucleotide sequence ID" value="XM_056031704.1"/>
</dbReference>
<evidence type="ECO:0000259" key="15">
    <source>
        <dbReference type="PROSITE" id="PS50056"/>
    </source>
</evidence>
<evidence type="ECO:0000256" key="13">
    <source>
        <dbReference type="SAM" id="SignalP"/>
    </source>
</evidence>
<evidence type="ECO:0000256" key="2">
    <source>
        <dbReference type="ARBA" id="ARBA00013064"/>
    </source>
</evidence>
<dbReference type="Gene3D" id="2.60.40.10">
    <property type="entry name" value="Immunoglobulins"/>
    <property type="match status" value="10"/>
</dbReference>
<evidence type="ECO:0000256" key="10">
    <source>
        <dbReference type="ARBA" id="ARBA00051722"/>
    </source>
</evidence>
<sequence length="1954" mass="217047">MSCRTGDVTFSLVLVYIWLVLIPLALGVGSCNYTSSIKDITVTCIFDPKTVNYTASFVIDGGYDFTNTIPTSSPPFVNPISFTYNQTVSGQKYRVLVEEVHSDNIKIFIYNVTVAVVPLKPVNLKVQDRGEDFLTLFWNTSFGTVRDSHEIYYRKENETNAEMVLSPSADNKYKLTNLSHGTKYVVYIVAVTLDAKSQESDKITESTAPKPPTNVTAVPNDSSKITVSWSPPDLFFQGSYLAKYTPRGEQAEVNITGCTKSSCTFTPKNVPSGQPLLISVYSLSQGIYSVAASVNSSTAPGSVSNFHGSSKEAGLVVSWIAPINSEQVSYTINATNLYSLFDSKIDSEPANNITSFTKEIMGLIGGSLYEVKIQAESTFAKGEISTSNIYTLPERVNNLSGVAINTTAYNLTWDLSSRSRIAYLNITVSPESMVQISKSTFYVITDLKPGNLYNVSIVTISDINPAFPSPLVQKDFRTKPVKPKINSVIANETSLTIGITRESSEGEWDYIMTHLNTLSVQVKMDEVKFDNLEPGRLYRLEAYTAIGVARSDNITVNLFTKPKPPKSLDVWVNGTRFRAKWESPDFGFDGFNVTLTKLVGTEFLIEQHQGPIKENEIGFPNLTAGATYRVTVVTVKGDQASTAISKENTTVPLPIMRVRVSVRGVSSSTITWDAPLGSSLTGYALTFAPLNLTLVSLPKEMTQYKLDDLQPGTNYTVTLFTYSRRAPDNVLLYSQATQFNFTTYPDSVAALQKVQATTDSITVNWTAPTSVNIDFYQLGILVEDVTTKPNEPPLVVPKNVTNATFSNLEPGFFYTIAIRTVKSGPAGQAPQFGPAVRLKTVTKPLPVMDLEVNTLNTTAVGVRWSLNKTSKQNWVQVQYGDKLQRLPVRNLSDFSIVLSGLLPGSSYNISVQAIRFNDTDEESSNETVARGNTAPMPVQNLNITADRSRILLSWSPPALGSVGSYNVYYWPILRGSSMGKSTRSTSSTNIRLSDLFPGEKYLVNVTAVSNSLESTHVTGEAVIDPDPPRSLLPDKSKTTTSSVTVYWFYNIDDTFNQWWTVQARDGSFLVTHVVEQIDGQTDYELEIDQLTPGHTYNISIKSHVVNRVSSEIFTNVTTKPVINSVLTESSSSNSSITITYTVAAEDVFDHFIFNISGGQPVIKAKSDVPSSVGFTNLQAGTKYTVTAYTVINFESSSPIIVEIYTDPNPVPVHLSSTSKTVSLLLGPQVGEAAQYTIVCTSASNRSCGEKTVAAQVIMQPIVFTDLLPFHEYMFRVITKTTSVNNSVKMATEEFMYRTAEAPPGPVRSFTLVDKDLHSVMLSWEPPSMTNGDIKYYTISYVGSEPTDPETRDEKELTVNGLSNTITDLKAGYKYIFKISAFTIEKGDEEVREITMKTAAPTFKANYDAESSKPHTVSDKTLPGITQNQISFELKNPFSPDNGLIKYYTVIASLDPSVSDKDSLLPSWLDVQKNSNLKFYLAANCTDLFARESACEALSESRHRRDTGELDSQTFVLGGETSTSCINRPFCNGPLTPGTEYAIKLRGYTASGQYQETAYSDKVKTKKLDVSKAELIGGVVAGIFILIILIIIAVLLVKKIRNQPKKAVKYSAPRPHWKHSVMSQLSRPVKLVDFPTHVQKMSSDSDLKYAEEYEDLKDVGRDQPCTAAEFPPNRPKNRFTNILPYDHSRVKLLPTDDEEGSDYINANYMPGYSSKREYIATQGPLPSTRDDFWRMIWEQNCRNIVMLTRCQEKGREKSDHYWPNDAEPKFYGDLQVTILNETHMPDWTITEFKVAMGEQSRNVRHFHYLVWPDFGVPSTCTSLIRFVRTVREKLIREGGPIVTHCSAGVGRSGTFIVLDHLLQLIREKDEVDIFSLVYKLRKERVLMVQTEQQYKFIHECLLCVLEGREEDITYMNFGQVNAAFEEGQQQSIVDQDTDFGINMDHDDEGINVETV</sequence>
<evidence type="ECO:0000256" key="6">
    <source>
        <dbReference type="ARBA" id="ARBA00022912"/>
    </source>
</evidence>
<evidence type="ECO:0000256" key="11">
    <source>
        <dbReference type="SAM" id="MobiDB-lite"/>
    </source>
</evidence>
<feature type="domain" description="Fibronectin type-III" evidence="16">
    <location>
        <begin position="654"/>
        <end position="746"/>
    </location>
</feature>
<feature type="domain" description="Fibronectin type-III" evidence="16">
    <location>
        <begin position="1302"/>
        <end position="1400"/>
    </location>
</feature>
<keyword evidence="3 12" id="KW-0812">Transmembrane</keyword>
<dbReference type="InterPro" id="IPR003595">
    <property type="entry name" value="Tyr_Pase_cat"/>
</dbReference>
<evidence type="ECO:0000259" key="16">
    <source>
        <dbReference type="PROSITE" id="PS50853"/>
    </source>
</evidence>
<dbReference type="SMART" id="SM00060">
    <property type="entry name" value="FN3"/>
    <property type="match status" value="15"/>
</dbReference>
<evidence type="ECO:0000256" key="4">
    <source>
        <dbReference type="ARBA" id="ARBA00022729"/>
    </source>
</evidence>
<dbReference type="FunFam" id="3.90.190.10:FF:000009">
    <property type="entry name" value="Receptor-type tyrosine-protein phosphatase beta"/>
    <property type="match status" value="1"/>
</dbReference>
<dbReference type="CDD" id="cd14548">
    <property type="entry name" value="R3-PTPc"/>
    <property type="match status" value="1"/>
</dbReference>
<organism evidence="17 18">
    <name type="scientific">Biomphalaria glabrata</name>
    <name type="common">Bloodfluke planorb</name>
    <name type="synonym">Freshwater snail</name>
    <dbReference type="NCBI Taxonomy" id="6526"/>
    <lineage>
        <taxon>Eukaryota</taxon>
        <taxon>Metazoa</taxon>
        <taxon>Spiralia</taxon>
        <taxon>Lophotrochozoa</taxon>
        <taxon>Mollusca</taxon>
        <taxon>Gastropoda</taxon>
        <taxon>Heterobranchia</taxon>
        <taxon>Euthyneura</taxon>
        <taxon>Panpulmonata</taxon>
        <taxon>Hygrophila</taxon>
        <taxon>Lymnaeoidea</taxon>
        <taxon>Planorbidae</taxon>
        <taxon>Biomphalaria</taxon>
    </lineage>
</organism>
<dbReference type="InterPro" id="IPR050713">
    <property type="entry name" value="RTP_Phos/Ushers"/>
</dbReference>
<dbReference type="InterPro" id="IPR013783">
    <property type="entry name" value="Ig-like_fold"/>
</dbReference>
<reference evidence="18 19" key="1">
    <citation type="submission" date="2025-04" db="UniProtKB">
        <authorList>
            <consortium name="RefSeq"/>
        </authorList>
    </citation>
    <scope>IDENTIFICATION</scope>
</reference>
<feature type="domain" description="Fibronectin type-III" evidence="16">
    <location>
        <begin position="934"/>
        <end position="1027"/>
    </location>
</feature>
<keyword evidence="17" id="KW-1185">Reference proteome</keyword>
<keyword evidence="5" id="KW-0378">Hydrolase</keyword>
<feature type="signal peptide" evidence="13">
    <location>
        <begin position="1"/>
        <end position="27"/>
    </location>
</feature>
<dbReference type="GO" id="GO:0016020">
    <property type="term" value="C:membrane"/>
    <property type="evidence" value="ECO:0007669"/>
    <property type="project" value="UniProtKB-SubCell"/>
</dbReference>
<evidence type="ECO:0000256" key="5">
    <source>
        <dbReference type="ARBA" id="ARBA00022801"/>
    </source>
</evidence>
<dbReference type="SUPFAM" id="SSF52799">
    <property type="entry name" value="(Phosphotyrosine protein) phosphatases II"/>
    <property type="match status" value="1"/>
</dbReference>
<dbReference type="InterPro" id="IPR003961">
    <property type="entry name" value="FN3_dom"/>
</dbReference>
<dbReference type="Pfam" id="PF00041">
    <property type="entry name" value="fn3"/>
    <property type="match status" value="7"/>
</dbReference>
<dbReference type="PRINTS" id="PR00700">
    <property type="entry name" value="PRTYPHPHTASE"/>
</dbReference>
<dbReference type="PROSITE" id="PS50853">
    <property type="entry name" value="FN3"/>
    <property type="match status" value="6"/>
</dbReference>
<dbReference type="PANTHER" id="PTHR46957">
    <property type="entry name" value="CYTOKINE RECEPTOR"/>
    <property type="match status" value="1"/>
</dbReference>
<evidence type="ECO:0000256" key="8">
    <source>
        <dbReference type="ARBA" id="ARBA00023136"/>
    </source>
</evidence>
<dbReference type="SMART" id="SM00194">
    <property type="entry name" value="PTPc"/>
    <property type="match status" value="1"/>
</dbReference>
<dbReference type="OMA" id="HLRTGQC"/>
<feature type="domain" description="Fibronectin type-III" evidence="16">
    <location>
        <begin position="120"/>
        <end position="210"/>
    </location>
</feature>
<comment type="catalytic activity">
    <reaction evidence="10">
        <text>O-phospho-L-tyrosyl-[protein] + H2O = L-tyrosyl-[protein] + phosphate</text>
        <dbReference type="Rhea" id="RHEA:10684"/>
        <dbReference type="Rhea" id="RHEA-COMP:10136"/>
        <dbReference type="Rhea" id="RHEA-COMP:20101"/>
        <dbReference type="ChEBI" id="CHEBI:15377"/>
        <dbReference type="ChEBI" id="CHEBI:43474"/>
        <dbReference type="ChEBI" id="CHEBI:46858"/>
        <dbReference type="ChEBI" id="CHEBI:61978"/>
        <dbReference type="EC" id="3.1.3.48"/>
    </reaction>
</comment>
<dbReference type="GO" id="GO:0004725">
    <property type="term" value="F:protein tyrosine phosphatase activity"/>
    <property type="evidence" value="ECO:0007669"/>
    <property type="project" value="UniProtKB-EC"/>
</dbReference>
<feature type="domain" description="Tyrosine-protein phosphatase" evidence="14">
    <location>
        <begin position="1648"/>
        <end position="1903"/>
    </location>
</feature>
<evidence type="ECO:0000313" key="17">
    <source>
        <dbReference type="Proteomes" id="UP001165740"/>
    </source>
</evidence>